<evidence type="ECO:0000313" key="3">
    <source>
        <dbReference type="EMBL" id="MBB6073311.1"/>
    </source>
</evidence>
<comment type="caution">
    <text evidence="3">The sequence shown here is derived from an EMBL/GenBank/DDBJ whole genome shotgun (WGS) entry which is preliminary data.</text>
</comment>
<protein>
    <submittedName>
        <fullName evidence="3">Sulfite exporter TauE/SafE</fullName>
    </submittedName>
</protein>
<keyword evidence="1" id="KW-0472">Membrane</keyword>
<dbReference type="AlphaFoldDB" id="A0A841H5A1"/>
<sequence length="219" mass="22394">MDSLQVLAPLTALVAGFAHALEPDHMAAVTTFVSRRPRPLQAIGFGVRWGIGHSAAILVVGCILIALDIRLPDLLARGLEFGVGAMLLGLGAWLLWSVLHERAHRMVHAAPPAEAHGHGHSHRHGSLWVGMAHGLSGTAPLVAAVSATAAGSPLQAAGYLFLFGVGTTAAMALYAVVAGLVFDQAGHRGPALSGALRALTAVGSAGIGVLWMVNAAFPA</sequence>
<dbReference type="InterPro" id="IPR052776">
    <property type="entry name" value="Chloro_ReproSupport/MetalTrans"/>
</dbReference>
<dbReference type="PANTHER" id="PTHR33876:SF4">
    <property type="entry name" value="CHLOROPLAST PROTEIN FOR GROWTH AND FERTILITY 2"/>
    <property type="match status" value="1"/>
</dbReference>
<gene>
    <name evidence="3" type="ORF">HNQ61_004978</name>
</gene>
<feature type="transmembrane region" description="Helical" evidence="1">
    <location>
        <begin position="159"/>
        <end position="182"/>
    </location>
</feature>
<feature type="transmembrane region" description="Helical" evidence="1">
    <location>
        <begin position="194"/>
        <end position="213"/>
    </location>
</feature>
<keyword evidence="4" id="KW-1185">Reference proteome</keyword>
<reference evidence="3 4" key="1">
    <citation type="submission" date="2020-08" db="EMBL/GenBank/DDBJ databases">
        <title>Genomic Encyclopedia of Type Strains, Phase IV (KMG-IV): sequencing the most valuable type-strain genomes for metagenomic binning, comparative biology and taxonomic classification.</title>
        <authorList>
            <person name="Goeker M."/>
        </authorList>
    </citation>
    <scope>NUCLEOTIDE SEQUENCE [LARGE SCALE GENOMIC DNA]</scope>
    <source>
        <strain evidence="3 4">DSM 29007</strain>
    </source>
</reference>
<dbReference type="InterPro" id="IPR039447">
    <property type="entry name" value="UreH-like_TM_dom"/>
</dbReference>
<accession>A0A841H5A1</accession>
<evidence type="ECO:0000259" key="2">
    <source>
        <dbReference type="Pfam" id="PF13386"/>
    </source>
</evidence>
<dbReference type="Pfam" id="PF13386">
    <property type="entry name" value="DsbD_2"/>
    <property type="match status" value="1"/>
</dbReference>
<keyword evidence="1" id="KW-1133">Transmembrane helix</keyword>
<feature type="domain" description="Urease accessory protein UreH-like transmembrane" evidence="2">
    <location>
        <begin position="74"/>
        <end position="194"/>
    </location>
</feature>
<dbReference type="Proteomes" id="UP000582837">
    <property type="component" value="Unassembled WGS sequence"/>
</dbReference>
<organism evidence="3 4">
    <name type="scientific">Longimicrobium terrae</name>
    <dbReference type="NCBI Taxonomy" id="1639882"/>
    <lineage>
        <taxon>Bacteria</taxon>
        <taxon>Pseudomonadati</taxon>
        <taxon>Gemmatimonadota</taxon>
        <taxon>Longimicrobiia</taxon>
        <taxon>Longimicrobiales</taxon>
        <taxon>Longimicrobiaceae</taxon>
        <taxon>Longimicrobium</taxon>
    </lineage>
</organism>
<feature type="transmembrane region" description="Helical" evidence="1">
    <location>
        <begin position="44"/>
        <end position="67"/>
    </location>
</feature>
<name>A0A841H5A1_9BACT</name>
<evidence type="ECO:0000256" key="1">
    <source>
        <dbReference type="SAM" id="Phobius"/>
    </source>
</evidence>
<dbReference type="RefSeq" id="WP_170032954.1">
    <property type="nucleotide sequence ID" value="NZ_JABDTL010000001.1"/>
</dbReference>
<keyword evidence="1" id="KW-0812">Transmembrane</keyword>
<dbReference type="PANTHER" id="PTHR33876">
    <property type="entry name" value="UNNAMED PRODUCT"/>
    <property type="match status" value="1"/>
</dbReference>
<dbReference type="EMBL" id="JACHIA010000023">
    <property type="protein sequence ID" value="MBB6073311.1"/>
    <property type="molecule type" value="Genomic_DNA"/>
</dbReference>
<evidence type="ECO:0000313" key="4">
    <source>
        <dbReference type="Proteomes" id="UP000582837"/>
    </source>
</evidence>
<proteinExistence type="predicted"/>
<feature type="transmembrane region" description="Helical" evidence="1">
    <location>
        <begin position="79"/>
        <end position="99"/>
    </location>
</feature>